<evidence type="ECO:0008006" key="4">
    <source>
        <dbReference type="Google" id="ProtNLM"/>
    </source>
</evidence>
<keyword evidence="3" id="KW-1185">Reference proteome</keyword>
<evidence type="ECO:0000313" key="2">
    <source>
        <dbReference type="EMBL" id="MED6186801.1"/>
    </source>
</evidence>
<dbReference type="PANTHER" id="PTHR24096">
    <property type="entry name" value="LONG-CHAIN-FATTY-ACID--COA LIGASE"/>
    <property type="match status" value="1"/>
</dbReference>
<reference evidence="2 3" key="1">
    <citation type="journal article" date="2023" name="Plants (Basel)">
        <title>Bridging the Gap: Combining Genomics and Transcriptomics Approaches to Understand Stylosanthes scabra, an Orphan Legume from the Brazilian Caatinga.</title>
        <authorList>
            <person name="Ferreira-Neto J.R.C."/>
            <person name="da Silva M.D."/>
            <person name="Binneck E."/>
            <person name="de Melo N.F."/>
            <person name="da Silva R.H."/>
            <person name="de Melo A.L.T.M."/>
            <person name="Pandolfi V."/>
            <person name="Bustamante F.O."/>
            <person name="Brasileiro-Vidal A.C."/>
            <person name="Benko-Iseppon A.M."/>
        </authorList>
    </citation>
    <scope>NUCLEOTIDE SEQUENCE [LARGE SCALE GENOMIC DNA]</scope>
    <source>
        <tissue evidence="2">Leaves</tissue>
    </source>
</reference>
<comment type="caution">
    <text evidence="2">The sequence shown here is derived from an EMBL/GenBank/DDBJ whole genome shotgun (WGS) entry which is preliminary data.</text>
</comment>
<proteinExistence type="predicted"/>
<protein>
    <recommendedName>
        <fullName evidence="4">AMP-dependent synthetase/ligase domain-containing protein</fullName>
    </recommendedName>
</protein>
<dbReference type="InterPro" id="IPR042099">
    <property type="entry name" value="ANL_N_sf"/>
</dbReference>
<evidence type="ECO:0000313" key="3">
    <source>
        <dbReference type="Proteomes" id="UP001341840"/>
    </source>
</evidence>
<gene>
    <name evidence="2" type="ORF">PIB30_070230</name>
</gene>
<sequence>MMKGYFKNPDAARSTIDENGWAHTRDLGYFDEEGQLYVVDRLKELIKYKGLQVESSPLHHSCLCCHFTHQHSPTLFVALSASLRFSISLSRNAHQFNIGAGLH</sequence>
<dbReference type="PANTHER" id="PTHR24096:SF425">
    <property type="entry name" value="4-COUMARATE--COA LIGASE-LIKE 7"/>
    <property type="match status" value="1"/>
</dbReference>
<name>A0ABU6WN04_9FABA</name>
<dbReference type="EMBL" id="JASCZI010182029">
    <property type="protein sequence ID" value="MED6186801.1"/>
    <property type="molecule type" value="Genomic_DNA"/>
</dbReference>
<evidence type="ECO:0000256" key="1">
    <source>
        <dbReference type="ARBA" id="ARBA00022598"/>
    </source>
</evidence>
<dbReference type="Proteomes" id="UP001341840">
    <property type="component" value="Unassembled WGS sequence"/>
</dbReference>
<keyword evidence="1" id="KW-0436">Ligase</keyword>
<dbReference type="Gene3D" id="3.40.50.12780">
    <property type="entry name" value="N-terminal domain of ligase-like"/>
    <property type="match status" value="1"/>
</dbReference>
<dbReference type="SUPFAM" id="SSF56801">
    <property type="entry name" value="Acetyl-CoA synthetase-like"/>
    <property type="match status" value="1"/>
</dbReference>
<organism evidence="2 3">
    <name type="scientific">Stylosanthes scabra</name>
    <dbReference type="NCBI Taxonomy" id="79078"/>
    <lineage>
        <taxon>Eukaryota</taxon>
        <taxon>Viridiplantae</taxon>
        <taxon>Streptophyta</taxon>
        <taxon>Embryophyta</taxon>
        <taxon>Tracheophyta</taxon>
        <taxon>Spermatophyta</taxon>
        <taxon>Magnoliopsida</taxon>
        <taxon>eudicotyledons</taxon>
        <taxon>Gunneridae</taxon>
        <taxon>Pentapetalae</taxon>
        <taxon>rosids</taxon>
        <taxon>fabids</taxon>
        <taxon>Fabales</taxon>
        <taxon>Fabaceae</taxon>
        <taxon>Papilionoideae</taxon>
        <taxon>50 kb inversion clade</taxon>
        <taxon>dalbergioids sensu lato</taxon>
        <taxon>Dalbergieae</taxon>
        <taxon>Pterocarpus clade</taxon>
        <taxon>Stylosanthes</taxon>
    </lineage>
</organism>
<accession>A0ABU6WN04</accession>